<feature type="region of interest" description="Disordered" evidence="1">
    <location>
        <begin position="1"/>
        <end position="125"/>
    </location>
</feature>
<protein>
    <recommendedName>
        <fullName evidence="4">Regulatory protein</fullName>
    </recommendedName>
</protein>
<reference evidence="2" key="1">
    <citation type="submission" date="2023-07" db="EMBL/GenBank/DDBJ databases">
        <title>Comparative genomics of wheat-associated soil bacteria to identify genetic determinants of phenazine resistance.</title>
        <authorList>
            <person name="Mouncey N."/>
        </authorList>
    </citation>
    <scope>NUCLEOTIDE SEQUENCE</scope>
    <source>
        <strain evidence="2">V4I22</strain>
    </source>
</reference>
<dbReference type="EMBL" id="JAUSZV010000005">
    <property type="protein sequence ID" value="MDQ0904753.1"/>
    <property type="molecule type" value="Genomic_DNA"/>
</dbReference>
<sequence>MGTAAPAKDSKARAKKPVEPPRKTAGTHNAARAKSARPQQPSLVSLARDFLASQTEPRSAAEVTEALAQQRPERGIKTTVVRTTLEGLVAKNHTQRNKQGSSVFYTAPDPTEPSADSSQSPDPTT</sequence>
<evidence type="ECO:0000256" key="1">
    <source>
        <dbReference type="SAM" id="MobiDB-lite"/>
    </source>
</evidence>
<feature type="compositionally biased region" description="Basic and acidic residues" evidence="1">
    <location>
        <begin position="8"/>
        <end position="22"/>
    </location>
</feature>
<evidence type="ECO:0008006" key="4">
    <source>
        <dbReference type="Google" id="ProtNLM"/>
    </source>
</evidence>
<name>A0AAW8F4M4_9ACTN</name>
<feature type="compositionally biased region" description="Polar residues" evidence="1">
    <location>
        <begin position="114"/>
        <end position="125"/>
    </location>
</feature>
<evidence type="ECO:0000313" key="2">
    <source>
        <dbReference type="EMBL" id="MDQ0904753.1"/>
    </source>
</evidence>
<accession>A0AAW8F4M4</accession>
<dbReference type="InterPro" id="IPR036388">
    <property type="entry name" value="WH-like_DNA-bd_sf"/>
</dbReference>
<dbReference type="Proteomes" id="UP001234216">
    <property type="component" value="Unassembled WGS sequence"/>
</dbReference>
<dbReference type="Gene3D" id="1.10.10.10">
    <property type="entry name" value="Winged helix-like DNA-binding domain superfamily/Winged helix DNA-binding domain"/>
    <property type="match status" value="1"/>
</dbReference>
<proteinExistence type="predicted"/>
<dbReference type="RefSeq" id="WP_306972304.1">
    <property type="nucleotide sequence ID" value="NZ_JAUSZV010000005.1"/>
</dbReference>
<comment type="caution">
    <text evidence="2">The sequence shown here is derived from an EMBL/GenBank/DDBJ whole genome shotgun (WGS) entry which is preliminary data.</text>
</comment>
<organism evidence="2 3">
    <name type="scientific">Streptomyces canus</name>
    <dbReference type="NCBI Taxonomy" id="58343"/>
    <lineage>
        <taxon>Bacteria</taxon>
        <taxon>Bacillati</taxon>
        <taxon>Actinomycetota</taxon>
        <taxon>Actinomycetes</taxon>
        <taxon>Kitasatosporales</taxon>
        <taxon>Streptomycetaceae</taxon>
        <taxon>Streptomyces</taxon>
        <taxon>Streptomyces aurantiacus group</taxon>
    </lineage>
</organism>
<evidence type="ECO:0000313" key="3">
    <source>
        <dbReference type="Proteomes" id="UP001234216"/>
    </source>
</evidence>
<gene>
    <name evidence="2" type="ORF">QFZ22_000738</name>
</gene>
<dbReference type="AlphaFoldDB" id="A0AAW8F4M4"/>